<comment type="caution">
    <text evidence="1">The sequence shown here is derived from an EMBL/GenBank/DDBJ whole genome shotgun (WGS) entry which is preliminary data.</text>
</comment>
<accession>A0A3N2DDF8</accession>
<dbReference type="RefSeq" id="WP_123739808.1">
    <property type="nucleotide sequence ID" value="NZ_RKHQ01000001.1"/>
</dbReference>
<organism evidence="1 2">
    <name type="scientific">Salana multivorans</name>
    <dbReference type="NCBI Taxonomy" id="120377"/>
    <lineage>
        <taxon>Bacteria</taxon>
        <taxon>Bacillati</taxon>
        <taxon>Actinomycetota</taxon>
        <taxon>Actinomycetes</taxon>
        <taxon>Micrococcales</taxon>
        <taxon>Beutenbergiaceae</taxon>
        <taxon>Salana</taxon>
    </lineage>
</organism>
<proteinExistence type="predicted"/>
<evidence type="ECO:0000313" key="2">
    <source>
        <dbReference type="Proteomes" id="UP000275356"/>
    </source>
</evidence>
<dbReference type="Proteomes" id="UP000275356">
    <property type="component" value="Unassembled WGS sequence"/>
</dbReference>
<protein>
    <submittedName>
        <fullName evidence="1">Uncharacterized protein</fullName>
    </submittedName>
</protein>
<gene>
    <name evidence="1" type="ORF">EDD28_2430</name>
</gene>
<name>A0A3N2DDF8_9MICO</name>
<keyword evidence="2" id="KW-1185">Reference proteome</keyword>
<reference evidence="1 2" key="1">
    <citation type="submission" date="2018-11" db="EMBL/GenBank/DDBJ databases">
        <title>Sequencing the genomes of 1000 actinobacteria strains.</title>
        <authorList>
            <person name="Klenk H.-P."/>
        </authorList>
    </citation>
    <scope>NUCLEOTIDE SEQUENCE [LARGE SCALE GENOMIC DNA]</scope>
    <source>
        <strain evidence="1 2">DSM 13521</strain>
    </source>
</reference>
<dbReference type="EMBL" id="RKHQ01000001">
    <property type="protein sequence ID" value="ROR97821.1"/>
    <property type="molecule type" value="Genomic_DNA"/>
</dbReference>
<evidence type="ECO:0000313" key="1">
    <source>
        <dbReference type="EMBL" id="ROR97821.1"/>
    </source>
</evidence>
<dbReference type="AlphaFoldDB" id="A0A3N2DDF8"/>
<sequence>MAEPYTPTTDEIVAGMTHLGDNFWRELTEAEVRRGLSAHDREVAARALREAADAVPLDCYDPRHHADWLRDRADQIEKGEDRG</sequence>